<protein>
    <submittedName>
        <fullName evidence="1">Uncharacterized protein</fullName>
    </submittedName>
</protein>
<dbReference type="RefSeq" id="WP_103467015.1">
    <property type="nucleotide sequence ID" value="NZ_PPXC01000016.1"/>
</dbReference>
<dbReference type="Proteomes" id="UP000237061">
    <property type="component" value="Unassembled WGS sequence"/>
</dbReference>
<organism evidence="1 2">
    <name type="scientific">Arthrobacter glacialis</name>
    <dbReference type="NCBI Taxonomy" id="1664"/>
    <lineage>
        <taxon>Bacteria</taxon>
        <taxon>Bacillati</taxon>
        <taxon>Actinomycetota</taxon>
        <taxon>Actinomycetes</taxon>
        <taxon>Micrococcales</taxon>
        <taxon>Micrococcaceae</taxon>
        <taxon>Arthrobacter</taxon>
    </lineage>
</organism>
<comment type="caution">
    <text evidence="1">The sequence shown here is derived from an EMBL/GenBank/DDBJ whole genome shotgun (WGS) entry which is preliminary data.</text>
</comment>
<evidence type="ECO:0000313" key="2">
    <source>
        <dbReference type="Proteomes" id="UP000237061"/>
    </source>
</evidence>
<accession>A0A2S3ZSL1</accession>
<name>A0A2S3ZSL1_ARTGL</name>
<proteinExistence type="predicted"/>
<dbReference type="EMBL" id="PPXC01000016">
    <property type="protein sequence ID" value="POH72163.1"/>
    <property type="molecule type" value="Genomic_DNA"/>
</dbReference>
<gene>
    <name evidence="1" type="ORF">CVS27_16855</name>
</gene>
<sequence>MPHADVRDERGWIIEPELWTHEQRTQWRADITEQFREGEQLPDLQSVRDELANRMSWVEDWDHHRAVNKWTLRQLDGLIAASSAGNG</sequence>
<evidence type="ECO:0000313" key="1">
    <source>
        <dbReference type="EMBL" id="POH72163.1"/>
    </source>
</evidence>
<keyword evidence="2" id="KW-1185">Reference proteome</keyword>
<dbReference type="AlphaFoldDB" id="A0A2S3ZSL1"/>
<reference evidence="1 2" key="1">
    <citation type="submission" date="2018-01" db="EMBL/GenBank/DDBJ databases">
        <title>Arthrobacter sp. nov., from glaciers in China.</title>
        <authorList>
            <person name="Liu Q."/>
            <person name="Xin Y.-H."/>
        </authorList>
    </citation>
    <scope>NUCLEOTIDE SEQUENCE [LARGE SCALE GENOMIC DNA]</scope>
    <source>
        <strain evidence="1 2">HLT2-12-2</strain>
    </source>
</reference>